<accession>A0A6S6U227</accession>
<proteinExistence type="predicted"/>
<keyword evidence="1" id="KW-1133">Transmembrane helix</keyword>
<name>A0A6S6U227_9GAMM</name>
<keyword evidence="1" id="KW-0472">Membrane</keyword>
<feature type="non-terminal residue" evidence="2">
    <location>
        <position position="1"/>
    </location>
</feature>
<gene>
    <name evidence="2" type="ORF">HELGO_WM21794</name>
</gene>
<sequence>NLHTNLFACLVNQLTDASICVVCDVVAVSRMRIIGGFFFASTAFFINLQLFLQTCAFLSEKQPHYPL</sequence>
<protein>
    <submittedName>
        <fullName evidence="2">Uncharacterized protein</fullName>
    </submittedName>
</protein>
<dbReference type="EMBL" id="CACVAY010000118">
    <property type="protein sequence ID" value="CAA6824327.1"/>
    <property type="molecule type" value="Genomic_DNA"/>
</dbReference>
<keyword evidence="1" id="KW-0812">Transmembrane</keyword>
<organism evidence="2">
    <name type="scientific">uncultured Thiotrichaceae bacterium</name>
    <dbReference type="NCBI Taxonomy" id="298394"/>
    <lineage>
        <taxon>Bacteria</taxon>
        <taxon>Pseudomonadati</taxon>
        <taxon>Pseudomonadota</taxon>
        <taxon>Gammaproteobacteria</taxon>
        <taxon>Thiotrichales</taxon>
        <taxon>Thiotrichaceae</taxon>
        <taxon>environmental samples</taxon>
    </lineage>
</organism>
<evidence type="ECO:0000256" key="1">
    <source>
        <dbReference type="SAM" id="Phobius"/>
    </source>
</evidence>
<reference evidence="2" key="1">
    <citation type="submission" date="2020-01" db="EMBL/GenBank/DDBJ databases">
        <authorList>
            <person name="Meier V. D."/>
            <person name="Meier V D."/>
        </authorList>
    </citation>
    <scope>NUCLEOTIDE SEQUENCE</scope>
    <source>
        <strain evidence="2">HLG_WM_MAG_07</strain>
    </source>
</reference>
<dbReference type="AlphaFoldDB" id="A0A6S6U227"/>
<evidence type="ECO:0000313" key="2">
    <source>
        <dbReference type="EMBL" id="CAA6824327.1"/>
    </source>
</evidence>
<feature type="transmembrane region" description="Helical" evidence="1">
    <location>
        <begin position="37"/>
        <end position="59"/>
    </location>
</feature>